<protein>
    <submittedName>
        <fullName evidence="5">Uncharacterized protein</fullName>
    </submittedName>
</protein>
<dbReference type="Gene3D" id="1.20.120.580">
    <property type="entry name" value="bsu32300-like"/>
    <property type="match status" value="1"/>
</dbReference>
<dbReference type="GO" id="GO:0016787">
    <property type="term" value="F:hydrolase activity"/>
    <property type="evidence" value="ECO:0007669"/>
    <property type="project" value="UniProtKB-KW"/>
</dbReference>
<dbReference type="InterPro" id="IPR008201">
    <property type="entry name" value="HepT-like"/>
</dbReference>
<evidence type="ECO:0000313" key="5">
    <source>
        <dbReference type="EMBL" id="ETW99372.1"/>
    </source>
</evidence>
<evidence type="ECO:0000313" key="6">
    <source>
        <dbReference type="Proteomes" id="UP000019140"/>
    </source>
</evidence>
<keyword evidence="3" id="KW-0378">Hydrolase</keyword>
<proteinExistence type="inferred from homology"/>
<dbReference type="Proteomes" id="UP000019140">
    <property type="component" value="Unassembled WGS sequence"/>
</dbReference>
<dbReference type="InterPro" id="IPR037038">
    <property type="entry name" value="HepT-like_sf"/>
</dbReference>
<gene>
    <name evidence="5" type="ORF">ETSY2_41005</name>
</gene>
<evidence type="ECO:0000256" key="4">
    <source>
        <dbReference type="ARBA" id="ARBA00024207"/>
    </source>
</evidence>
<dbReference type="GO" id="GO:0004540">
    <property type="term" value="F:RNA nuclease activity"/>
    <property type="evidence" value="ECO:0007669"/>
    <property type="project" value="InterPro"/>
</dbReference>
<sequence>MSITLAAVEQCRDTLANAFAAYDVQLACLFVGHLRRLRQRFNQFDEFRADVDTRELCVHFLHIALESVLDICRHFLAVVGISLAEFDTANMIDLAGEKGLFDRPFAQRIQRHGRHAQRHCSRVLALGLS</sequence>
<accession>W4LN26</accession>
<keyword evidence="2" id="KW-0540">Nuclease</keyword>
<dbReference type="AlphaFoldDB" id="W4LN26"/>
<name>W4LN26_9BACT</name>
<evidence type="ECO:0000256" key="3">
    <source>
        <dbReference type="ARBA" id="ARBA00022801"/>
    </source>
</evidence>
<evidence type="ECO:0000256" key="2">
    <source>
        <dbReference type="ARBA" id="ARBA00022722"/>
    </source>
</evidence>
<comment type="caution">
    <text evidence="5">The sequence shown here is derived from an EMBL/GenBank/DDBJ whole genome shotgun (WGS) entry which is preliminary data.</text>
</comment>
<organism evidence="5 6">
    <name type="scientific">Candidatus Entotheonella gemina</name>
    <dbReference type="NCBI Taxonomy" id="1429439"/>
    <lineage>
        <taxon>Bacteria</taxon>
        <taxon>Pseudomonadati</taxon>
        <taxon>Nitrospinota/Tectimicrobiota group</taxon>
        <taxon>Candidatus Tectimicrobiota</taxon>
        <taxon>Candidatus Entotheonellia</taxon>
        <taxon>Candidatus Entotheonellales</taxon>
        <taxon>Candidatus Entotheonellaceae</taxon>
        <taxon>Candidatus Entotheonella</taxon>
    </lineage>
</organism>
<dbReference type="EMBL" id="AZHX01001845">
    <property type="protein sequence ID" value="ETW99372.1"/>
    <property type="molecule type" value="Genomic_DNA"/>
</dbReference>
<evidence type="ECO:0000256" key="1">
    <source>
        <dbReference type="ARBA" id="ARBA00022649"/>
    </source>
</evidence>
<keyword evidence="6" id="KW-1185">Reference proteome</keyword>
<reference evidence="5 6" key="1">
    <citation type="journal article" date="2014" name="Nature">
        <title>An environmental bacterial taxon with a large and distinct metabolic repertoire.</title>
        <authorList>
            <person name="Wilson M.C."/>
            <person name="Mori T."/>
            <person name="Ruckert C."/>
            <person name="Uria A.R."/>
            <person name="Helf M.J."/>
            <person name="Takada K."/>
            <person name="Gernert C."/>
            <person name="Steffens U.A."/>
            <person name="Heycke N."/>
            <person name="Schmitt S."/>
            <person name="Rinke C."/>
            <person name="Helfrich E.J."/>
            <person name="Brachmann A.O."/>
            <person name="Gurgui C."/>
            <person name="Wakimoto T."/>
            <person name="Kracht M."/>
            <person name="Crusemann M."/>
            <person name="Hentschel U."/>
            <person name="Abe I."/>
            <person name="Matsunaga S."/>
            <person name="Kalinowski J."/>
            <person name="Takeyama H."/>
            <person name="Piel J."/>
        </authorList>
    </citation>
    <scope>NUCLEOTIDE SEQUENCE [LARGE SCALE GENOMIC DNA]</scope>
    <source>
        <strain evidence="6">TSY2</strain>
    </source>
</reference>
<keyword evidence="1" id="KW-1277">Toxin-antitoxin system</keyword>
<dbReference type="HOGENOM" id="CLU_1944779_0_0_7"/>
<dbReference type="GO" id="GO:0110001">
    <property type="term" value="C:toxin-antitoxin complex"/>
    <property type="evidence" value="ECO:0007669"/>
    <property type="project" value="InterPro"/>
</dbReference>
<dbReference type="Pfam" id="PF01934">
    <property type="entry name" value="HepT-like"/>
    <property type="match status" value="1"/>
</dbReference>
<comment type="similarity">
    <text evidence="4">Belongs to the HepT RNase toxin family.</text>
</comment>